<accession>A0ACB7V637</accession>
<gene>
    <name evidence="1" type="ORF">IHE45_11G040700</name>
</gene>
<comment type="caution">
    <text evidence="1">The sequence shown here is derived from an EMBL/GenBank/DDBJ whole genome shotgun (WGS) entry which is preliminary data.</text>
</comment>
<reference evidence="2" key="1">
    <citation type="journal article" date="2022" name="Nat. Commun.">
        <title>Chromosome evolution and the genetic basis of agronomically important traits in greater yam.</title>
        <authorList>
            <person name="Bredeson J.V."/>
            <person name="Lyons J.B."/>
            <person name="Oniyinde I.O."/>
            <person name="Okereke N.R."/>
            <person name="Kolade O."/>
            <person name="Nnabue I."/>
            <person name="Nwadili C.O."/>
            <person name="Hribova E."/>
            <person name="Parker M."/>
            <person name="Nwogha J."/>
            <person name="Shu S."/>
            <person name="Carlson J."/>
            <person name="Kariba R."/>
            <person name="Muthemba S."/>
            <person name="Knop K."/>
            <person name="Barton G.J."/>
            <person name="Sherwood A.V."/>
            <person name="Lopez-Montes A."/>
            <person name="Asiedu R."/>
            <person name="Jamnadass R."/>
            <person name="Muchugi A."/>
            <person name="Goodstein D."/>
            <person name="Egesi C.N."/>
            <person name="Featherston J."/>
            <person name="Asfaw A."/>
            <person name="Simpson G.G."/>
            <person name="Dolezel J."/>
            <person name="Hendre P.S."/>
            <person name="Van Deynze A."/>
            <person name="Kumar P.L."/>
            <person name="Obidiegwu J.E."/>
            <person name="Bhattacharjee R."/>
            <person name="Rokhsar D.S."/>
        </authorList>
    </citation>
    <scope>NUCLEOTIDE SEQUENCE [LARGE SCALE GENOMIC DNA]</scope>
    <source>
        <strain evidence="2">cv. TDa95/00328</strain>
    </source>
</reference>
<evidence type="ECO:0000313" key="2">
    <source>
        <dbReference type="Proteomes" id="UP000827976"/>
    </source>
</evidence>
<keyword evidence="1" id="KW-0328">Glycosyltransferase</keyword>
<dbReference type="EC" id="2.4.1.324" evidence="1"/>
<evidence type="ECO:0000313" key="1">
    <source>
        <dbReference type="EMBL" id="KAH7668897.1"/>
    </source>
</evidence>
<keyword evidence="2" id="KW-1185">Reference proteome</keyword>
<keyword evidence="1" id="KW-0808">Transferase</keyword>
<organism evidence="1 2">
    <name type="scientific">Dioscorea alata</name>
    <name type="common">Purple yam</name>
    <dbReference type="NCBI Taxonomy" id="55571"/>
    <lineage>
        <taxon>Eukaryota</taxon>
        <taxon>Viridiplantae</taxon>
        <taxon>Streptophyta</taxon>
        <taxon>Embryophyta</taxon>
        <taxon>Tracheophyta</taxon>
        <taxon>Spermatophyta</taxon>
        <taxon>Magnoliopsida</taxon>
        <taxon>Liliopsida</taxon>
        <taxon>Dioscoreales</taxon>
        <taxon>Dioscoreaceae</taxon>
        <taxon>Dioscorea</taxon>
    </lineage>
</organism>
<name>A0ACB7V637_DIOAL</name>
<dbReference type="EMBL" id="CM037021">
    <property type="protein sequence ID" value="KAH7668897.1"/>
    <property type="molecule type" value="Genomic_DNA"/>
</dbReference>
<sequence>MRRPHALLLPYPAQGHIIPLLELAQSMHINHGFTVTFINTHFNHARLFSTFPPSQSTATNPSFNFVSIPDGMQPGDDHNDIAKLCNALKTFMPLSLEQLITKMNNQEHDKPTCFIADQGMGWALDVAKKTGLRSAVFAASSATTFTSVWNIPNLIEQGIINERDGSAKRPGQVFRLSPGTPPMNVDNLSWNCFLNSESNKIIFQYVYANNKAMKNVEYVIFNSFYEAEKEIFDYLNSSNMLHIGPLLSKQTSPVPFARCFWAEDKTCKAWLDKQRDDSVIYVAFGSLAMLDQIQFEELALGLELTGRPFLWVVRPDITGKISICLPEGFSDRIGDRGKVVEWSPQQEVLPHPALACFMSHCGWNSTIEGLSNGVPFLCWPYFADQHQNQTYVCDVWKTGLKVMHDENGLITKEEIRDKVEQLLGDGEIKKRALALKEIAIKSVEKGGSSFENFNTFATAFKHNV</sequence>
<dbReference type="Proteomes" id="UP000827976">
    <property type="component" value="Chromosome 11"/>
</dbReference>
<proteinExistence type="predicted"/>
<protein>
    <submittedName>
        <fullName evidence="1">UDP-glucuronosyl/UDP-glucosyltransferase protein</fullName>
        <ecNumber evidence="1">2.4.1.324</ecNumber>
    </submittedName>
</protein>